<evidence type="ECO:0000256" key="1">
    <source>
        <dbReference type="SAM" id="SignalP"/>
    </source>
</evidence>
<reference evidence="2 3" key="1">
    <citation type="submission" date="2013-11" db="EMBL/GenBank/DDBJ databases">
        <title>The Genome Sequence of Phytophthora parasitica P1569.</title>
        <authorList>
            <consortium name="The Broad Institute Genomics Platform"/>
            <person name="Russ C."/>
            <person name="Tyler B."/>
            <person name="Panabieres F."/>
            <person name="Shan W."/>
            <person name="Tripathy S."/>
            <person name="Grunwald N."/>
            <person name="Machado M."/>
            <person name="Johnson C.S."/>
            <person name="Arredondo F."/>
            <person name="Hong C."/>
            <person name="Coffey M."/>
            <person name="Young S.K."/>
            <person name="Zeng Q."/>
            <person name="Gargeya S."/>
            <person name="Fitzgerald M."/>
            <person name="Abouelleil A."/>
            <person name="Alvarado L."/>
            <person name="Chapman S.B."/>
            <person name="Gainer-Dewar J."/>
            <person name="Goldberg J."/>
            <person name="Griggs A."/>
            <person name="Gujja S."/>
            <person name="Hansen M."/>
            <person name="Howarth C."/>
            <person name="Imamovic A."/>
            <person name="Ireland A."/>
            <person name="Larimer J."/>
            <person name="McCowan C."/>
            <person name="Murphy C."/>
            <person name="Pearson M."/>
            <person name="Poon T.W."/>
            <person name="Priest M."/>
            <person name="Roberts A."/>
            <person name="Saif S."/>
            <person name="Shea T."/>
            <person name="Sykes S."/>
            <person name="Wortman J."/>
            <person name="Nusbaum C."/>
            <person name="Birren B."/>
        </authorList>
    </citation>
    <scope>NUCLEOTIDE SEQUENCE [LARGE SCALE GENOMIC DNA]</scope>
    <source>
        <strain evidence="2 3">P1569</strain>
    </source>
</reference>
<feature type="chain" id="PRO_5004775297" evidence="1">
    <location>
        <begin position="17"/>
        <end position="130"/>
    </location>
</feature>
<proteinExistence type="predicted"/>
<protein>
    <submittedName>
        <fullName evidence="2">Uncharacterized protein</fullName>
    </submittedName>
</protein>
<evidence type="ECO:0000313" key="3">
    <source>
        <dbReference type="Proteomes" id="UP000018721"/>
    </source>
</evidence>
<keyword evidence="1" id="KW-0732">Signal</keyword>
<dbReference type="AlphaFoldDB" id="V9FR51"/>
<organism evidence="2 3">
    <name type="scientific">Phytophthora nicotianae P1569</name>
    <dbReference type="NCBI Taxonomy" id="1317065"/>
    <lineage>
        <taxon>Eukaryota</taxon>
        <taxon>Sar</taxon>
        <taxon>Stramenopiles</taxon>
        <taxon>Oomycota</taxon>
        <taxon>Peronosporomycetes</taxon>
        <taxon>Peronosporales</taxon>
        <taxon>Peronosporaceae</taxon>
        <taxon>Phytophthora</taxon>
    </lineage>
</organism>
<gene>
    <name evidence="2" type="ORF">F443_04093</name>
</gene>
<comment type="caution">
    <text evidence="2">The sequence shown here is derived from an EMBL/GenBank/DDBJ whole genome shotgun (WGS) entry which is preliminary data.</text>
</comment>
<accession>V9FR51</accession>
<sequence length="130" mass="14422">MLLHVLAACQVKGVAAANSYASMAIEPRPTRHGRILLVGTVARLKPTSTSLHDGRGQSLGFEGDATRLWSHFTMKFTRGKELVAFEAGTDPHFHTRALWPSRDHSHIAIRLVDAGRLYISNDTRAREYCP</sequence>
<dbReference type="HOGENOM" id="CLU_1942262_0_0_1"/>
<evidence type="ECO:0000313" key="2">
    <source>
        <dbReference type="EMBL" id="ETI52872.1"/>
    </source>
</evidence>
<feature type="signal peptide" evidence="1">
    <location>
        <begin position="1"/>
        <end position="16"/>
    </location>
</feature>
<keyword evidence="3" id="KW-1185">Reference proteome</keyword>
<dbReference type="Proteomes" id="UP000018721">
    <property type="component" value="Unassembled WGS sequence"/>
</dbReference>
<dbReference type="EMBL" id="ANIZ01000754">
    <property type="protein sequence ID" value="ETI52872.1"/>
    <property type="molecule type" value="Genomic_DNA"/>
</dbReference>
<name>V9FR51_PHYNI</name>